<proteinExistence type="predicted"/>
<dbReference type="AlphaFoldDB" id="A0AAV7KKD2"/>
<gene>
    <name evidence="3" type="ORF">LOD99_10050</name>
</gene>
<evidence type="ECO:0000313" key="4">
    <source>
        <dbReference type="Proteomes" id="UP001165289"/>
    </source>
</evidence>
<protein>
    <submittedName>
        <fullName evidence="3">Uncharacterized protein</fullName>
    </submittedName>
</protein>
<reference evidence="3 4" key="1">
    <citation type="journal article" date="2023" name="BMC Biol.">
        <title>The compact genome of the sponge Oopsacas minuta (Hexactinellida) is lacking key metazoan core genes.</title>
        <authorList>
            <person name="Santini S."/>
            <person name="Schenkelaars Q."/>
            <person name="Jourda C."/>
            <person name="Duchesne M."/>
            <person name="Belahbib H."/>
            <person name="Rocher C."/>
            <person name="Selva M."/>
            <person name="Riesgo A."/>
            <person name="Vervoort M."/>
            <person name="Leys S.P."/>
            <person name="Kodjabachian L."/>
            <person name="Le Bivic A."/>
            <person name="Borchiellini C."/>
            <person name="Claverie J.M."/>
            <person name="Renard E."/>
        </authorList>
    </citation>
    <scope>NUCLEOTIDE SEQUENCE [LARGE SCALE GENOMIC DNA]</scope>
    <source>
        <strain evidence="3">SPO-2</strain>
    </source>
</reference>
<organism evidence="3 4">
    <name type="scientific">Oopsacas minuta</name>
    <dbReference type="NCBI Taxonomy" id="111878"/>
    <lineage>
        <taxon>Eukaryota</taxon>
        <taxon>Metazoa</taxon>
        <taxon>Porifera</taxon>
        <taxon>Hexactinellida</taxon>
        <taxon>Hexasterophora</taxon>
        <taxon>Lyssacinosida</taxon>
        <taxon>Leucopsacidae</taxon>
        <taxon>Oopsacas</taxon>
    </lineage>
</organism>
<dbReference type="Gene3D" id="2.120.10.30">
    <property type="entry name" value="TolB, C-terminal domain"/>
    <property type="match status" value="1"/>
</dbReference>
<dbReference type="PROSITE" id="PS51125">
    <property type="entry name" value="NHL"/>
    <property type="match status" value="1"/>
</dbReference>
<dbReference type="SUPFAM" id="SSF63825">
    <property type="entry name" value="YWTD domain"/>
    <property type="match status" value="1"/>
</dbReference>
<dbReference type="InterPro" id="IPR001258">
    <property type="entry name" value="NHL_repeat"/>
</dbReference>
<evidence type="ECO:0000256" key="2">
    <source>
        <dbReference type="PROSITE-ProRule" id="PRU00504"/>
    </source>
</evidence>
<comment type="caution">
    <text evidence="3">The sequence shown here is derived from an EMBL/GenBank/DDBJ whole genome shotgun (WGS) entry which is preliminary data.</text>
</comment>
<feature type="repeat" description="NHL" evidence="2">
    <location>
        <begin position="67"/>
        <end position="90"/>
    </location>
</feature>
<sequence length="97" mass="10975">MGVLKDTLRHQTMTTPVDVKFTNSEMFVLSFGNNLSIHVFTLSEENSRSLVTRGIISIQDDVAFFFCLERHNNIVISDYSTHRIKVFSPEGDAHTIG</sequence>
<keyword evidence="1" id="KW-0677">Repeat</keyword>
<evidence type="ECO:0000256" key="1">
    <source>
        <dbReference type="ARBA" id="ARBA00022737"/>
    </source>
</evidence>
<accession>A0AAV7KKD2</accession>
<evidence type="ECO:0000313" key="3">
    <source>
        <dbReference type="EMBL" id="KAI6661270.1"/>
    </source>
</evidence>
<keyword evidence="4" id="KW-1185">Reference proteome</keyword>
<dbReference type="Proteomes" id="UP001165289">
    <property type="component" value="Unassembled WGS sequence"/>
</dbReference>
<dbReference type="EMBL" id="JAKMXF010000016">
    <property type="protein sequence ID" value="KAI6661270.1"/>
    <property type="molecule type" value="Genomic_DNA"/>
</dbReference>
<name>A0AAV7KKD2_9METZ</name>
<dbReference type="InterPro" id="IPR011042">
    <property type="entry name" value="6-blade_b-propeller_TolB-like"/>
</dbReference>